<reference evidence="2" key="1">
    <citation type="submission" date="2015-07" db="EMBL/GenBank/DDBJ databases">
        <title>Transcriptome Assembly of Anthurium amnicola.</title>
        <authorList>
            <person name="Suzuki J."/>
        </authorList>
    </citation>
    <scope>NUCLEOTIDE SEQUENCE</scope>
</reference>
<keyword evidence="1" id="KW-0732">Signal</keyword>
<protein>
    <submittedName>
        <fullName evidence="2">Aspartate carbamoyltransferase</fullName>
    </submittedName>
</protein>
<feature type="chain" id="PRO_5008899905" evidence="1">
    <location>
        <begin position="22"/>
        <end position="136"/>
    </location>
</feature>
<feature type="signal peptide" evidence="1">
    <location>
        <begin position="1"/>
        <end position="21"/>
    </location>
</feature>
<evidence type="ECO:0000256" key="1">
    <source>
        <dbReference type="SAM" id="SignalP"/>
    </source>
</evidence>
<keyword evidence="2" id="KW-0808">Transferase</keyword>
<dbReference type="SUPFAM" id="SSF49503">
    <property type="entry name" value="Cupredoxins"/>
    <property type="match status" value="1"/>
</dbReference>
<dbReference type="InterPro" id="IPR008972">
    <property type="entry name" value="Cupredoxin"/>
</dbReference>
<organism evidence="2">
    <name type="scientific">Anthurium amnicola</name>
    <dbReference type="NCBI Taxonomy" id="1678845"/>
    <lineage>
        <taxon>Eukaryota</taxon>
        <taxon>Viridiplantae</taxon>
        <taxon>Streptophyta</taxon>
        <taxon>Embryophyta</taxon>
        <taxon>Tracheophyta</taxon>
        <taxon>Spermatophyta</taxon>
        <taxon>Magnoliopsida</taxon>
        <taxon>Liliopsida</taxon>
        <taxon>Araceae</taxon>
        <taxon>Pothoideae</taxon>
        <taxon>Potheae</taxon>
        <taxon>Anthurium</taxon>
    </lineage>
</organism>
<dbReference type="GO" id="GO:0016740">
    <property type="term" value="F:transferase activity"/>
    <property type="evidence" value="ECO:0007669"/>
    <property type="project" value="UniProtKB-KW"/>
</dbReference>
<evidence type="ECO:0000313" key="2">
    <source>
        <dbReference type="EMBL" id="JAT49384.1"/>
    </source>
</evidence>
<sequence length="136" mass="14762">MGKIIYVLLSMLAFFTLQVFAQCSCNSPATVTDPSQSPFTIFVEDGYYEPDCLTISKNIKVQWQWKDGPHTVTSNNGTYGNCNPGKRIAAGDDGDVLPSPAYTPGLDGLTYMCSYGNHCQPPKCMVGKIVVTPTPI</sequence>
<name>A0A1D1Y411_9ARAE</name>
<proteinExistence type="predicted"/>
<dbReference type="EMBL" id="GDJX01018552">
    <property type="protein sequence ID" value="JAT49384.1"/>
    <property type="molecule type" value="Transcribed_RNA"/>
</dbReference>
<dbReference type="AlphaFoldDB" id="A0A1D1Y411"/>
<dbReference type="Gene3D" id="2.60.40.420">
    <property type="entry name" value="Cupredoxins - blue copper proteins"/>
    <property type="match status" value="1"/>
</dbReference>
<accession>A0A1D1Y411</accession>
<gene>
    <name evidence="2" type="primary">pyrB_5</name>
    <name evidence="2" type="ORF">g.11198</name>
</gene>